<dbReference type="Proteomes" id="UP000784880">
    <property type="component" value="Unassembled WGS sequence"/>
</dbReference>
<sequence>MNDLLKKGFLLGLGAAVMSKEKVENYFQELVAKGKLTPKEADDLYESLLRKGEETGDKWNRRSKERIHNILTDLDMVTKEEWLELKSRLDMLEERLDAFMEEDKK</sequence>
<evidence type="ECO:0000313" key="1">
    <source>
        <dbReference type="EMBL" id="MBU9711149.1"/>
    </source>
</evidence>
<gene>
    <name evidence="1" type="ORF">KS419_05320</name>
</gene>
<organism evidence="1 2">
    <name type="scientific">Evansella tamaricis</name>
    <dbReference type="NCBI Taxonomy" id="2069301"/>
    <lineage>
        <taxon>Bacteria</taxon>
        <taxon>Bacillati</taxon>
        <taxon>Bacillota</taxon>
        <taxon>Bacilli</taxon>
        <taxon>Bacillales</taxon>
        <taxon>Bacillaceae</taxon>
        <taxon>Evansella</taxon>
    </lineage>
</organism>
<dbReference type="PANTHER" id="PTHR38664">
    <property type="entry name" value="SLR0058 PROTEIN"/>
    <property type="match status" value="1"/>
</dbReference>
<dbReference type="InterPro" id="IPR008769">
    <property type="entry name" value="PhaF_PhaI"/>
</dbReference>
<dbReference type="EMBL" id="JAHQCS010000059">
    <property type="protein sequence ID" value="MBU9711149.1"/>
    <property type="molecule type" value="Genomic_DNA"/>
</dbReference>
<name>A0ABS6JBT8_9BACI</name>
<proteinExistence type="predicted"/>
<protein>
    <recommendedName>
        <fullName evidence="3">Polyhydroxyalkanoate synthesis regulator phasin</fullName>
    </recommendedName>
</protein>
<dbReference type="RefSeq" id="WP_217065037.1">
    <property type="nucleotide sequence ID" value="NZ_JAHQCS010000059.1"/>
</dbReference>
<accession>A0ABS6JBT8</accession>
<evidence type="ECO:0008006" key="3">
    <source>
        <dbReference type="Google" id="ProtNLM"/>
    </source>
</evidence>
<dbReference type="NCBIfam" id="NF047773">
    <property type="entry name" value="phas_rel_Lepto"/>
    <property type="match status" value="1"/>
</dbReference>
<comment type="caution">
    <text evidence="1">The sequence shown here is derived from an EMBL/GenBank/DDBJ whole genome shotgun (WGS) entry which is preliminary data.</text>
</comment>
<dbReference type="PANTHER" id="PTHR38664:SF1">
    <property type="entry name" value="SLR0058 PROTEIN"/>
    <property type="match status" value="1"/>
</dbReference>
<evidence type="ECO:0000313" key="2">
    <source>
        <dbReference type="Proteomes" id="UP000784880"/>
    </source>
</evidence>
<keyword evidence="2" id="KW-1185">Reference proteome</keyword>
<reference evidence="1 2" key="1">
    <citation type="submission" date="2021-06" db="EMBL/GenBank/DDBJ databases">
        <title>Bacillus sp. RD4P76, an endophyte from a halophyte.</title>
        <authorList>
            <person name="Sun J.-Q."/>
        </authorList>
    </citation>
    <scope>NUCLEOTIDE SEQUENCE [LARGE SCALE GENOMIC DNA]</scope>
    <source>
        <strain evidence="1 2">CGMCC 1.15917</strain>
    </source>
</reference>